<evidence type="ECO:0000313" key="9">
    <source>
        <dbReference type="Proteomes" id="UP000426246"/>
    </source>
</evidence>
<evidence type="ECO:0000256" key="3">
    <source>
        <dbReference type="ARBA" id="ARBA00023136"/>
    </source>
</evidence>
<dbReference type="AlphaFoldDB" id="A0A6B8RDU9"/>
<keyword evidence="9" id="KW-1185">Reference proteome</keyword>
<dbReference type="PANTHER" id="PTHR43649">
    <property type="entry name" value="ARABINOSE-BINDING PROTEIN-RELATED"/>
    <property type="match status" value="1"/>
</dbReference>
<name>A0A6B8RDU9_9BACL</name>
<keyword evidence="2 7" id="KW-0732">Signal</keyword>
<gene>
    <name evidence="8" type="ORF">EHS13_03845</name>
</gene>
<evidence type="ECO:0000256" key="1">
    <source>
        <dbReference type="ARBA" id="ARBA00022475"/>
    </source>
</evidence>
<dbReference type="KEGG" id="ppsc:EHS13_03845"/>
<dbReference type="EMBL" id="CP034235">
    <property type="protein sequence ID" value="QGQ94097.1"/>
    <property type="molecule type" value="Genomic_DNA"/>
</dbReference>
<dbReference type="OrthoDB" id="2505812at2"/>
<accession>A0A6B8RDU9</accession>
<reference evidence="9" key="1">
    <citation type="submission" date="2018-11" db="EMBL/GenBank/DDBJ databases">
        <title>Complete genome sequence of Paenibacillus sp. ML311-T8.</title>
        <authorList>
            <person name="Nam Y.-D."/>
            <person name="Kang J."/>
            <person name="Chung W.-H."/>
            <person name="Park Y.S."/>
        </authorList>
    </citation>
    <scope>NUCLEOTIDE SEQUENCE [LARGE SCALE GENOMIC DNA]</scope>
    <source>
        <strain evidence="9">ML311-T8</strain>
    </source>
</reference>
<keyword evidence="5" id="KW-0449">Lipoprotein</keyword>
<evidence type="ECO:0000256" key="7">
    <source>
        <dbReference type="SAM" id="SignalP"/>
    </source>
</evidence>
<keyword evidence="1" id="KW-1003">Cell membrane</keyword>
<feature type="compositionally biased region" description="Low complexity" evidence="6">
    <location>
        <begin position="37"/>
        <end position="49"/>
    </location>
</feature>
<dbReference type="InterPro" id="IPR006059">
    <property type="entry name" value="SBP"/>
</dbReference>
<dbReference type="Gene3D" id="3.40.190.10">
    <property type="entry name" value="Periplasmic binding protein-like II"/>
    <property type="match status" value="1"/>
</dbReference>
<evidence type="ECO:0000256" key="6">
    <source>
        <dbReference type="SAM" id="MobiDB-lite"/>
    </source>
</evidence>
<dbReference type="Pfam" id="PF13416">
    <property type="entry name" value="SBP_bac_8"/>
    <property type="match status" value="1"/>
</dbReference>
<sequence>MRLKKRIIVGISVIAAASTVLTGCSGSNDTSFESPKAEVTASAATETAVPQEKTEVLNEGKPITLKVDLHNYTPTLNTTKTKENPTVRVASQKIADAFTKLYPNVTIEWVRDLDKMDTAAKASFYRAKLASGDAPDIGFTLNQFLNDSYYLPLDSALDQSNIFVKDNQHWKDQFPEYLLNDKTVVNGIMDGKNQAVAIPLTLFSGPPTAIYYNKDIFTKESLQEPKSFNEFLDDVKLLNDKGYTGFVPWTAIKAIYNWAFQFNLGPYYTKKNVFDKADYNKDGNFDSVEVVRATKEGLFSPVLHDYARDLNQNFKKMFQLAPANWETTDFTKSWTDGKVAMKEDGTWSIAPENANTDRKFEFSLFPPLTLTEKESKFVAPVEFTEEGPYQPAPAVALNILKKSVEDHGTEQVAVRFLQFITVPDNLSLIVDEDQTALGAVKGVPVPASLQDWIKRPFPKTPALPWSVSLDSEANTQWVQYTKAWIDGKLTDDQYYTKLDDLTNKSADRTIQAQKIDTTGWNMVIK</sequence>
<dbReference type="Proteomes" id="UP000426246">
    <property type="component" value="Chromosome"/>
</dbReference>
<dbReference type="InterPro" id="IPR050490">
    <property type="entry name" value="Bact_solute-bd_prot1"/>
</dbReference>
<evidence type="ECO:0000313" key="8">
    <source>
        <dbReference type="EMBL" id="QGQ94097.1"/>
    </source>
</evidence>
<dbReference type="PROSITE" id="PS51257">
    <property type="entry name" value="PROKAR_LIPOPROTEIN"/>
    <property type="match status" value="1"/>
</dbReference>
<dbReference type="PANTHER" id="PTHR43649:SF33">
    <property type="entry name" value="POLYGALACTURONAN_RHAMNOGALACTURONAN-BINDING PROTEIN YTCQ"/>
    <property type="match status" value="1"/>
</dbReference>
<dbReference type="SUPFAM" id="SSF53850">
    <property type="entry name" value="Periplasmic binding protein-like II"/>
    <property type="match status" value="1"/>
</dbReference>
<dbReference type="RefSeq" id="WP_155699095.1">
    <property type="nucleotide sequence ID" value="NZ_CP034235.1"/>
</dbReference>
<feature type="signal peptide" evidence="7">
    <location>
        <begin position="1"/>
        <end position="22"/>
    </location>
</feature>
<proteinExistence type="predicted"/>
<feature type="chain" id="PRO_5039555479" evidence="7">
    <location>
        <begin position="23"/>
        <end position="525"/>
    </location>
</feature>
<evidence type="ECO:0000256" key="5">
    <source>
        <dbReference type="ARBA" id="ARBA00023288"/>
    </source>
</evidence>
<keyword evidence="4" id="KW-0564">Palmitate</keyword>
<evidence type="ECO:0000256" key="4">
    <source>
        <dbReference type="ARBA" id="ARBA00023139"/>
    </source>
</evidence>
<feature type="region of interest" description="Disordered" evidence="6">
    <location>
        <begin position="26"/>
        <end position="53"/>
    </location>
</feature>
<keyword evidence="3" id="KW-0472">Membrane</keyword>
<organism evidence="8 9">
    <name type="scientific">Paenibacillus psychroresistens</name>
    <dbReference type="NCBI Taxonomy" id="1778678"/>
    <lineage>
        <taxon>Bacteria</taxon>
        <taxon>Bacillati</taxon>
        <taxon>Bacillota</taxon>
        <taxon>Bacilli</taxon>
        <taxon>Bacillales</taxon>
        <taxon>Paenibacillaceae</taxon>
        <taxon>Paenibacillus</taxon>
    </lineage>
</organism>
<protein>
    <submittedName>
        <fullName evidence="8">Extracellular solute-binding protein</fullName>
    </submittedName>
</protein>
<evidence type="ECO:0000256" key="2">
    <source>
        <dbReference type="ARBA" id="ARBA00022729"/>
    </source>
</evidence>